<dbReference type="InterPro" id="IPR024520">
    <property type="entry name" value="DUF3558"/>
</dbReference>
<keyword evidence="2" id="KW-0732">Signal</keyword>
<dbReference type="PROSITE" id="PS51257">
    <property type="entry name" value="PROKAR_LIPOPROTEIN"/>
    <property type="match status" value="1"/>
</dbReference>
<reference evidence="3 4" key="1">
    <citation type="journal article" date="2014" name="BMC Genomics">
        <title>Comparison of environmental and isolate Sulfobacillus genomes reveals diverse carbon, sulfur, nitrogen, and hydrogen metabolisms.</title>
        <authorList>
            <person name="Justice N.B."/>
            <person name="Norman A."/>
            <person name="Brown C.T."/>
            <person name="Singh A."/>
            <person name="Thomas B.C."/>
            <person name="Banfield J.F."/>
        </authorList>
    </citation>
    <scope>NUCLEOTIDE SEQUENCE [LARGE SCALE GENOMIC DNA]</scope>
    <source>
        <strain evidence="3">AMDSBA4</strain>
    </source>
</reference>
<feature type="chain" id="PRO_5039167215" description="DUF3558 domain-containing protein" evidence="2">
    <location>
        <begin position="19"/>
        <end position="196"/>
    </location>
</feature>
<feature type="signal peptide" evidence="2">
    <location>
        <begin position="1"/>
        <end position="18"/>
    </location>
</feature>
<gene>
    <name evidence="3" type="ORF">C7B46_08325</name>
</gene>
<feature type="region of interest" description="Disordered" evidence="1">
    <location>
        <begin position="24"/>
        <end position="46"/>
    </location>
</feature>
<name>A0A2T2XHC8_9FIRM</name>
<comment type="caution">
    <text evidence="3">The sequence shown here is derived from an EMBL/GenBank/DDBJ whole genome shotgun (WGS) entry which is preliminary data.</text>
</comment>
<dbReference type="EMBL" id="PXYW01000016">
    <property type="protein sequence ID" value="PSR33842.1"/>
    <property type="molecule type" value="Genomic_DNA"/>
</dbReference>
<organism evidence="3 4">
    <name type="scientific">Sulfobacillus benefaciens</name>
    <dbReference type="NCBI Taxonomy" id="453960"/>
    <lineage>
        <taxon>Bacteria</taxon>
        <taxon>Bacillati</taxon>
        <taxon>Bacillota</taxon>
        <taxon>Clostridia</taxon>
        <taxon>Eubacteriales</taxon>
        <taxon>Clostridiales Family XVII. Incertae Sedis</taxon>
        <taxon>Sulfobacillus</taxon>
    </lineage>
</organism>
<evidence type="ECO:0008006" key="5">
    <source>
        <dbReference type="Google" id="ProtNLM"/>
    </source>
</evidence>
<evidence type="ECO:0000313" key="3">
    <source>
        <dbReference type="EMBL" id="PSR33842.1"/>
    </source>
</evidence>
<protein>
    <recommendedName>
        <fullName evidence="5">DUF3558 domain-containing protein</fullName>
    </recommendedName>
</protein>
<dbReference type="Proteomes" id="UP000242972">
    <property type="component" value="Unassembled WGS sequence"/>
</dbReference>
<proteinExistence type="predicted"/>
<feature type="compositionally biased region" description="Low complexity" evidence="1">
    <location>
        <begin position="30"/>
        <end position="46"/>
    </location>
</feature>
<evidence type="ECO:0000256" key="2">
    <source>
        <dbReference type="SAM" id="SignalP"/>
    </source>
</evidence>
<evidence type="ECO:0000313" key="4">
    <source>
        <dbReference type="Proteomes" id="UP000242972"/>
    </source>
</evidence>
<accession>A0A2T2XHC8</accession>
<dbReference type="AlphaFoldDB" id="A0A2T2XHC8"/>
<evidence type="ECO:0000256" key="1">
    <source>
        <dbReference type="SAM" id="MobiDB-lite"/>
    </source>
</evidence>
<sequence length="196" mass="20244">MQKILAIVAITVGVGALAGCGTNNASPTHQSSPSKPSQASSSSASVNSSSAVTTQSATVEACSLISRSQVAQIMSLPMGSGHQQPAAQGGTQCSYQTTTKSLTGGIGSNMQIALYPTTQSYTQFKSILQVEGNPFGFYQVKVDGIPVLISKSGAQSSTVVGHFELTLDLINTVNANYDKPEVLAALKICLENLQNS</sequence>
<dbReference type="Pfam" id="PF12079">
    <property type="entry name" value="DUF3558"/>
    <property type="match status" value="1"/>
</dbReference>